<gene>
    <name evidence="1" type="ORF">EVAR_12129_1</name>
</gene>
<accession>A0A4C1U5I5</accession>
<dbReference type="Proteomes" id="UP000299102">
    <property type="component" value="Unassembled WGS sequence"/>
</dbReference>
<evidence type="ECO:0008006" key="3">
    <source>
        <dbReference type="Google" id="ProtNLM"/>
    </source>
</evidence>
<proteinExistence type="predicted"/>
<reference evidence="1 2" key="1">
    <citation type="journal article" date="2019" name="Commun. Biol.">
        <title>The bagworm genome reveals a unique fibroin gene that provides high tensile strength.</title>
        <authorList>
            <person name="Kono N."/>
            <person name="Nakamura H."/>
            <person name="Ohtoshi R."/>
            <person name="Tomita M."/>
            <person name="Numata K."/>
            <person name="Arakawa K."/>
        </authorList>
    </citation>
    <scope>NUCLEOTIDE SEQUENCE [LARGE SCALE GENOMIC DNA]</scope>
</reference>
<sequence length="383" mass="43288">MSWNFPLDASAAFIGAAGSVVYDVPLTLWRYHFFVGSNEFKNVDTNMTDDVRDGRSSMSTTEDNISAVRLIIETNKRMIYQQIRLSSGLDMVTRDGSSIYGYHPETKIQYTQWLLPFEELSSKVKQDRSVGKKMVMYIAPFPIDKPPANIRQTNVSSVVNNIPPLKTHLLAYKCPVNLHNMVQGCGGTFGSRKKFCGTLERSSEKGLPKFAYRPLINFWYFILDSLLRELGELGVYEQAFTDDVVLMVSGWLASSAEEDSNRVLAHVHCWGVKNKMRISLSGQGHVESESEDSIEKLGVRKIFNAIQRIVALKASRAHCTVSSHSALILSRLLPLYIRVTGAAELYEMKRGKDTGHTFIHRELEKPYYISATYLIPRMRPRSG</sequence>
<organism evidence="1 2">
    <name type="scientific">Eumeta variegata</name>
    <name type="common">Bagworm moth</name>
    <name type="synonym">Eumeta japonica</name>
    <dbReference type="NCBI Taxonomy" id="151549"/>
    <lineage>
        <taxon>Eukaryota</taxon>
        <taxon>Metazoa</taxon>
        <taxon>Ecdysozoa</taxon>
        <taxon>Arthropoda</taxon>
        <taxon>Hexapoda</taxon>
        <taxon>Insecta</taxon>
        <taxon>Pterygota</taxon>
        <taxon>Neoptera</taxon>
        <taxon>Endopterygota</taxon>
        <taxon>Lepidoptera</taxon>
        <taxon>Glossata</taxon>
        <taxon>Ditrysia</taxon>
        <taxon>Tineoidea</taxon>
        <taxon>Psychidae</taxon>
        <taxon>Oiketicinae</taxon>
        <taxon>Eumeta</taxon>
    </lineage>
</organism>
<dbReference type="OrthoDB" id="7382669at2759"/>
<dbReference type="EMBL" id="BGZK01000129">
    <property type="protein sequence ID" value="GBP21528.1"/>
    <property type="molecule type" value="Genomic_DNA"/>
</dbReference>
<comment type="caution">
    <text evidence="1">The sequence shown here is derived from an EMBL/GenBank/DDBJ whole genome shotgun (WGS) entry which is preliminary data.</text>
</comment>
<dbReference type="AlphaFoldDB" id="A0A4C1U5I5"/>
<protein>
    <recommendedName>
        <fullName evidence="3">Reverse transcriptase domain-containing protein</fullName>
    </recommendedName>
</protein>
<name>A0A4C1U5I5_EUMVA</name>
<keyword evidence="2" id="KW-1185">Reference proteome</keyword>
<evidence type="ECO:0000313" key="2">
    <source>
        <dbReference type="Proteomes" id="UP000299102"/>
    </source>
</evidence>
<evidence type="ECO:0000313" key="1">
    <source>
        <dbReference type="EMBL" id="GBP21528.1"/>
    </source>
</evidence>